<evidence type="ECO:0000256" key="7">
    <source>
        <dbReference type="SAM" id="Phobius"/>
    </source>
</evidence>
<evidence type="ECO:0000256" key="5">
    <source>
        <dbReference type="ARBA" id="ARBA00022989"/>
    </source>
</evidence>
<accession>A0A1G5VD90</accession>
<gene>
    <name evidence="8" type="ORF">SAMN03080617_00419</name>
</gene>
<dbReference type="GO" id="GO:0005384">
    <property type="term" value="F:manganese ion transmembrane transporter activity"/>
    <property type="evidence" value="ECO:0007669"/>
    <property type="project" value="TreeGrafter"/>
</dbReference>
<dbReference type="EMBL" id="FMXE01000003">
    <property type="protein sequence ID" value="SDA43217.1"/>
    <property type="molecule type" value="Genomic_DNA"/>
</dbReference>
<keyword evidence="5 7" id="KW-1133">Transmembrane helix</keyword>
<keyword evidence="3 7" id="KW-0812">Transmembrane</keyword>
<name>A0A1G5VD90_9BACT</name>
<dbReference type="Pfam" id="PF01566">
    <property type="entry name" value="Nramp"/>
    <property type="match status" value="1"/>
</dbReference>
<dbReference type="STRING" id="279824.SAMN03080617_00419"/>
<dbReference type="PANTHER" id="PTHR11706:SF33">
    <property type="entry name" value="NATURAL RESISTANCE-ASSOCIATED MACROPHAGE PROTEIN 2"/>
    <property type="match status" value="1"/>
</dbReference>
<feature type="transmembrane region" description="Helical" evidence="7">
    <location>
        <begin position="183"/>
        <end position="202"/>
    </location>
</feature>
<dbReference type="GO" id="GO:0015086">
    <property type="term" value="F:cadmium ion transmembrane transporter activity"/>
    <property type="evidence" value="ECO:0007669"/>
    <property type="project" value="TreeGrafter"/>
</dbReference>
<feature type="transmembrane region" description="Helical" evidence="7">
    <location>
        <begin position="60"/>
        <end position="82"/>
    </location>
</feature>
<evidence type="ECO:0000313" key="8">
    <source>
        <dbReference type="EMBL" id="SDA43217.1"/>
    </source>
</evidence>
<protein>
    <submittedName>
        <fullName evidence="8">NRAMP (Natural resistance-associated macrophage protein) metal ion transporters</fullName>
    </submittedName>
</protein>
<evidence type="ECO:0000256" key="6">
    <source>
        <dbReference type="ARBA" id="ARBA00023136"/>
    </source>
</evidence>
<sequence length="436" mass="46733">MGSGYLPTLNTKAYKYSHQLPIFRKFTQLILKKFIQSIGPGPLIAAAFIGPGTVTVCTLAGANFGFSLIWAMVLSIIATVILQELSGRIGIVSGSDLSTLLRNQKGKRVFRFFSMVLVLLAIVLGNAAYESGNISGANLGLAFYWEAPTWSFAGLQLQVGNFILGLIAFLLLWTGSYKMLERVLVALVILMSVAFTVTAILTKPDFSSLISGFIPKWNQAEIPTLVALIGTTVVPYNLFLYASLVNKRWKKEADIPLMRRDIVVSVVLGGIVSMAILIVGAANTSTEITSAIDVSKGLESVFGSFAGYMMGFGLLAAGLTSSLTAPLAAGFVVCGIMAWDQEIRSKPMRVTMGIIVGLGLLFSSFGIKPVQLITLAQLANGILLPVISGWIIWIAAQHSVLEKNKNTPLATGIAIFIWLITLVLGVKSVGAVFGWF</sequence>
<dbReference type="AlphaFoldDB" id="A0A1G5VD90"/>
<feature type="transmembrane region" description="Helical" evidence="7">
    <location>
        <begin position="109"/>
        <end position="129"/>
    </location>
</feature>
<feature type="transmembrane region" description="Helical" evidence="7">
    <location>
        <begin position="222"/>
        <end position="241"/>
    </location>
</feature>
<dbReference type="NCBIfam" id="NF037982">
    <property type="entry name" value="Nramp_1"/>
    <property type="match status" value="1"/>
</dbReference>
<dbReference type="Proteomes" id="UP000198756">
    <property type="component" value="Unassembled WGS sequence"/>
</dbReference>
<feature type="transmembrane region" description="Helical" evidence="7">
    <location>
        <begin position="34"/>
        <end position="54"/>
    </location>
</feature>
<dbReference type="PRINTS" id="PR00447">
    <property type="entry name" value="NATRESASSCMP"/>
</dbReference>
<dbReference type="GO" id="GO:0005886">
    <property type="term" value="C:plasma membrane"/>
    <property type="evidence" value="ECO:0007669"/>
    <property type="project" value="TreeGrafter"/>
</dbReference>
<feature type="transmembrane region" description="Helical" evidence="7">
    <location>
        <begin position="149"/>
        <end position="171"/>
    </location>
</feature>
<keyword evidence="6 7" id="KW-0472">Membrane</keyword>
<evidence type="ECO:0000256" key="1">
    <source>
        <dbReference type="ARBA" id="ARBA00004141"/>
    </source>
</evidence>
<proteinExistence type="predicted"/>
<feature type="transmembrane region" description="Helical" evidence="7">
    <location>
        <begin position="305"/>
        <end position="338"/>
    </location>
</feature>
<evidence type="ECO:0000256" key="2">
    <source>
        <dbReference type="ARBA" id="ARBA00022448"/>
    </source>
</evidence>
<keyword evidence="2" id="KW-0813">Transport</keyword>
<evidence type="ECO:0000313" key="9">
    <source>
        <dbReference type="Proteomes" id="UP000198756"/>
    </source>
</evidence>
<dbReference type="GO" id="GO:0034755">
    <property type="term" value="P:iron ion transmembrane transport"/>
    <property type="evidence" value="ECO:0007669"/>
    <property type="project" value="TreeGrafter"/>
</dbReference>
<feature type="transmembrane region" description="Helical" evidence="7">
    <location>
        <begin position="262"/>
        <end position="285"/>
    </location>
</feature>
<keyword evidence="4" id="KW-0769">Symport</keyword>
<reference evidence="9" key="1">
    <citation type="submission" date="2016-10" db="EMBL/GenBank/DDBJ databases">
        <authorList>
            <person name="Varghese N."/>
            <person name="Submissions S."/>
        </authorList>
    </citation>
    <scope>NUCLEOTIDE SEQUENCE [LARGE SCALE GENOMIC DNA]</scope>
    <source>
        <strain evidence="9">DSM 22703</strain>
    </source>
</reference>
<feature type="transmembrane region" description="Helical" evidence="7">
    <location>
        <begin position="408"/>
        <end position="435"/>
    </location>
</feature>
<dbReference type="InterPro" id="IPR001046">
    <property type="entry name" value="NRAMP_fam"/>
</dbReference>
<dbReference type="PANTHER" id="PTHR11706">
    <property type="entry name" value="SOLUTE CARRIER PROTEIN FAMILY 11 MEMBER"/>
    <property type="match status" value="1"/>
</dbReference>
<comment type="subcellular location">
    <subcellularLocation>
        <location evidence="1">Membrane</location>
        <topology evidence="1">Multi-pass membrane protein</topology>
    </subcellularLocation>
</comment>
<dbReference type="GO" id="GO:0015293">
    <property type="term" value="F:symporter activity"/>
    <property type="evidence" value="ECO:0007669"/>
    <property type="project" value="UniProtKB-KW"/>
</dbReference>
<evidence type="ECO:0000256" key="3">
    <source>
        <dbReference type="ARBA" id="ARBA00022692"/>
    </source>
</evidence>
<evidence type="ECO:0000256" key="4">
    <source>
        <dbReference type="ARBA" id="ARBA00022847"/>
    </source>
</evidence>
<feature type="transmembrane region" description="Helical" evidence="7">
    <location>
        <begin position="350"/>
        <end position="367"/>
    </location>
</feature>
<keyword evidence="9" id="KW-1185">Reference proteome</keyword>
<organism evidence="8 9">
    <name type="scientific">Algoriphagus alkaliphilus</name>
    <dbReference type="NCBI Taxonomy" id="279824"/>
    <lineage>
        <taxon>Bacteria</taxon>
        <taxon>Pseudomonadati</taxon>
        <taxon>Bacteroidota</taxon>
        <taxon>Cytophagia</taxon>
        <taxon>Cytophagales</taxon>
        <taxon>Cyclobacteriaceae</taxon>
        <taxon>Algoriphagus</taxon>
    </lineage>
</organism>
<feature type="transmembrane region" description="Helical" evidence="7">
    <location>
        <begin position="373"/>
        <end position="396"/>
    </location>
</feature>